<evidence type="ECO:0000256" key="1">
    <source>
        <dbReference type="SAM" id="SignalP"/>
    </source>
</evidence>
<dbReference type="Pfam" id="PF20311">
    <property type="entry name" value="DUF6607"/>
    <property type="match status" value="1"/>
</dbReference>
<proteinExistence type="predicted"/>
<dbReference type="OrthoDB" id="8564954at2"/>
<dbReference type="EMBL" id="CP032050">
    <property type="protein sequence ID" value="AYN65938.1"/>
    <property type="molecule type" value="Genomic_DNA"/>
</dbReference>
<feature type="signal peptide" evidence="1">
    <location>
        <begin position="1"/>
        <end position="20"/>
    </location>
</feature>
<gene>
    <name evidence="2" type="ORF">D1013_00340</name>
</gene>
<keyword evidence="1" id="KW-0732">Signal</keyword>
<dbReference type="RefSeq" id="WP_121846993.1">
    <property type="nucleotide sequence ID" value="NZ_CP032050.1"/>
</dbReference>
<dbReference type="KEGG" id="emar:D1013_00340"/>
<organism evidence="2 3">
    <name type="scientific">Euzebyella marina</name>
    <dbReference type="NCBI Taxonomy" id="1761453"/>
    <lineage>
        <taxon>Bacteria</taxon>
        <taxon>Pseudomonadati</taxon>
        <taxon>Bacteroidota</taxon>
        <taxon>Flavobacteriia</taxon>
        <taxon>Flavobacteriales</taxon>
        <taxon>Flavobacteriaceae</taxon>
        <taxon>Euzebyella</taxon>
    </lineage>
</organism>
<evidence type="ECO:0000313" key="2">
    <source>
        <dbReference type="EMBL" id="AYN65938.1"/>
    </source>
</evidence>
<evidence type="ECO:0000313" key="3">
    <source>
        <dbReference type="Proteomes" id="UP000276309"/>
    </source>
</evidence>
<sequence length="308" mass="36182">MKTTLSVLALLLVCVSNTNAQKGQKEKDIQAIKAMCGCYDITFKYTETFAPEIDYEKHHDYTAYGRELALLIEDEPNKLSIQHILVVHDTMVIKHWRQDWIYENQKVFHYDKDNNWVFTELPKEEVKGQWTQKVYQVDDSPRYSGSSTWVHVDGKHYWENTSDSPLPRREYSKRDDYNVMRRGNRQEITEFGWVHEQDNDKIVRTDGEEDVLLAQEKGFNIYTKTDDKACATANEWWTKNEKFWSKARNVWDKTYDRDGSLTLKKSVDGQPMFMKFYGLEKENANKKSIAALIDAFIADENKSNVKGK</sequence>
<name>A0A3G2L108_9FLAO</name>
<dbReference type="AlphaFoldDB" id="A0A3G2L108"/>
<accession>A0A3G2L108</accession>
<feature type="chain" id="PRO_5018278817" evidence="1">
    <location>
        <begin position="21"/>
        <end position="308"/>
    </location>
</feature>
<dbReference type="InterPro" id="IPR046715">
    <property type="entry name" value="DUF6607"/>
</dbReference>
<protein>
    <submittedName>
        <fullName evidence="2">Uncharacterized protein</fullName>
    </submittedName>
</protein>
<dbReference type="Proteomes" id="UP000276309">
    <property type="component" value="Chromosome"/>
</dbReference>
<keyword evidence="3" id="KW-1185">Reference proteome</keyword>
<reference evidence="2 3" key="1">
    <citation type="submission" date="2018-08" db="EMBL/GenBank/DDBJ databases">
        <title>The reduced genetic potential of extracellular carbohydrate catabolism in Euzebyella marina RN62, a Flavobacteriia bacterium isolated from the hadal water.</title>
        <authorList>
            <person name="Xue C."/>
        </authorList>
    </citation>
    <scope>NUCLEOTIDE SEQUENCE [LARGE SCALE GENOMIC DNA]</scope>
    <source>
        <strain evidence="2 3">RN62</strain>
    </source>
</reference>